<keyword evidence="5" id="KW-1185">Reference proteome</keyword>
<reference evidence="4 5" key="1">
    <citation type="submission" date="2018-10" db="EMBL/GenBank/DDBJ databases">
        <authorList>
            <person name="Chen W.-M."/>
        </authorList>
    </citation>
    <scope>NUCLEOTIDE SEQUENCE [LARGE SCALE GENOMIC DNA]</scope>
    <source>
        <strain evidence="4 5">THS-13</strain>
    </source>
</reference>
<evidence type="ECO:0000313" key="5">
    <source>
        <dbReference type="Proteomes" id="UP000282106"/>
    </source>
</evidence>
<protein>
    <recommendedName>
        <fullName evidence="3">GP-PDE domain-containing protein</fullName>
    </recommendedName>
</protein>
<dbReference type="EMBL" id="RJVO01000002">
    <property type="protein sequence ID" value="ROH91824.1"/>
    <property type="molecule type" value="Genomic_DNA"/>
</dbReference>
<dbReference type="GO" id="GO:0008081">
    <property type="term" value="F:phosphoric diester hydrolase activity"/>
    <property type="evidence" value="ECO:0007669"/>
    <property type="project" value="InterPro"/>
</dbReference>
<dbReference type="InterPro" id="IPR030395">
    <property type="entry name" value="GP_PDE_dom"/>
</dbReference>
<feature type="domain" description="GP-PDE" evidence="3">
    <location>
        <begin position="46"/>
        <end position="308"/>
    </location>
</feature>
<proteinExistence type="predicted"/>
<dbReference type="Proteomes" id="UP000282106">
    <property type="component" value="Unassembled WGS sequence"/>
</dbReference>
<dbReference type="Gene3D" id="3.20.20.190">
    <property type="entry name" value="Phosphatidylinositol (PI) phosphodiesterase"/>
    <property type="match status" value="1"/>
</dbReference>
<organism evidence="4 5">
    <name type="scientific">Stagnimonas aquatica</name>
    <dbReference type="NCBI Taxonomy" id="2689987"/>
    <lineage>
        <taxon>Bacteria</taxon>
        <taxon>Pseudomonadati</taxon>
        <taxon>Pseudomonadota</taxon>
        <taxon>Gammaproteobacteria</taxon>
        <taxon>Nevskiales</taxon>
        <taxon>Nevskiaceae</taxon>
        <taxon>Stagnimonas</taxon>
    </lineage>
</organism>
<dbReference type="Pfam" id="PF03009">
    <property type="entry name" value="GDPD"/>
    <property type="match status" value="1"/>
</dbReference>
<feature type="chain" id="PRO_5018078159" description="GP-PDE domain-containing protein" evidence="2">
    <location>
        <begin position="45"/>
        <end position="414"/>
    </location>
</feature>
<gene>
    <name evidence="4" type="ORF">ED208_05450</name>
</gene>
<dbReference type="AlphaFoldDB" id="A0A3N0VGK5"/>
<dbReference type="PANTHER" id="PTHR46211:SF1">
    <property type="entry name" value="GLYCEROPHOSPHODIESTER PHOSPHODIESTERASE, CYTOPLASMIC"/>
    <property type="match status" value="1"/>
</dbReference>
<dbReference type="PROSITE" id="PS51704">
    <property type="entry name" value="GP_PDE"/>
    <property type="match status" value="1"/>
</dbReference>
<dbReference type="InterPro" id="IPR017946">
    <property type="entry name" value="PLC-like_Pdiesterase_TIM-brl"/>
</dbReference>
<dbReference type="InParanoid" id="A0A3N0VGK5"/>
<dbReference type="PANTHER" id="PTHR46211">
    <property type="entry name" value="GLYCEROPHOSPHORYL DIESTER PHOSPHODIESTERASE"/>
    <property type="match status" value="1"/>
</dbReference>
<feature type="compositionally biased region" description="Gly residues" evidence="1">
    <location>
        <begin position="364"/>
        <end position="392"/>
    </location>
</feature>
<evidence type="ECO:0000256" key="2">
    <source>
        <dbReference type="SAM" id="SignalP"/>
    </source>
</evidence>
<keyword evidence="2" id="KW-0732">Signal</keyword>
<feature type="signal peptide" evidence="2">
    <location>
        <begin position="1"/>
        <end position="44"/>
    </location>
</feature>
<accession>A0A3N0VGK5</accession>
<evidence type="ECO:0000256" key="1">
    <source>
        <dbReference type="SAM" id="MobiDB-lite"/>
    </source>
</evidence>
<dbReference type="GO" id="GO:0006629">
    <property type="term" value="P:lipid metabolic process"/>
    <property type="evidence" value="ECO:0007669"/>
    <property type="project" value="InterPro"/>
</dbReference>
<name>A0A3N0VGK5_9GAMM</name>
<evidence type="ECO:0000259" key="3">
    <source>
        <dbReference type="PROSITE" id="PS51704"/>
    </source>
</evidence>
<sequence>MAPSLKVMDVSHRPPKLVTVSFRTFPMPRYLLPALLALSLPAQAAQIAISHRGASAYAPEHTFNAYDLAIEQDTDMIECDLILTKDEVPVCIHDETIDRTSDGSGRVDSFTLAELRQFDFGSWFNEANPTLAKPEYAGARIVPFEEQLDCYLRVNPKMRFHVETKDSAGGRAEQVMVDLLTRKGLIATGDLASGNVQSSTIVLQSFNAASLERMRGLAPSIPTGFLFSVPDQTTLPWLLTGSGPDYIDFYIPNSALLLLYPLAVSAFHANGHDVQTWTVNDSAQMNLMLALGVDGIFTNNTDLLRAAIDARGNGTTPEQRGNPASFEHGCPGIAGRVTSNLGPGDVWEATGTRGVQLKPVSGSSSGGGSGSGGSGSGSGGSSGGDSEGSFGGGLPPLLLAGLALAAAWRSRQRG</sequence>
<evidence type="ECO:0000313" key="4">
    <source>
        <dbReference type="EMBL" id="ROH91824.1"/>
    </source>
</evidence>
<dbReference type="SUPFAM" id="SSF51695">
    <property type="entry name" value="PLC-like phosphodiesterases"/>
    <property type="match status" value="1"/>
</dbReference>
<comment type="caution">
    <text evidence="4">The sequence shown here is derived from an EMBL/GenBank/DDBJ whole genome shotgun (WGS) entry which is preliminary data.</text>
</comment>
<feature type="region of interest" description="Disordered" evidence="1">
    <location>
        <begin position="312"/>
        <end position="392"/>
    </location>
</feature>